<gene>
    <name evidence="9" type="ORF">SAMN05444158_3946</name>
</gene>
<dbReference type="GO" id="GO:0022857">
    <property type="term" value="F:transmembrane transporter activity"/>
    <property type="evidence" value="ECO:0007669"/>
    <property type="project" value="InterPro"/>
</dbReference>
<comment type="subcellular location">
    <subcellularLocation>
        <location evidence="1">Cell membrane</location>
        <topology evidence="1">Multi-pass membrane protein</topology>
    </subcellularLocation>
</comment>
<dbReference type="GO" id="GO:0005886">
    <property type="term" value="C:plasma membrane"/>
    <property type="evidence" value="ECO:0007669"/>
    <property type="project" value="UniProtKB-SubCell"/>
</dbReference>
<organism evidence="9 10">
    <name type="scientific">Bradyrhizobium canariense</name>
    <dbReference type="NCBI Taxonomy" id="255045"/>
    <lineage>
        <taxon>Bacteria</taxon>
        <taxon>Pseudomonadati</taxon>
        <taxon>Pseudomonadota</taxon>
        <taxon>Alphaproteobacteria</taxon>
        <taxon>Hyphomicrobiales</taxon>
        <taxon>Nitrobacteraceae</taxon>
        <taxon>Bradyrhizobium</taxon>
    </lineage>
</organism>
<dbReference type="Proteomes" id="UP000243904">
    <property type="component" value="Chromosome I"/>
</dbReference>
<feature type="region of interest" description="Disordered" evidence="6">
    <location>
        <begin position="1"/>
        <end position="23"/>
    </location>
</feature>
<evidence type="ECO:0000256" key="3">
    <source>
        <dbReference type="ARBA" id="ARBA00022692"/>
    </source>
</evidence>
<keyword evidence="10" id="KW-1185">Reference proteome</keyword>
<feature type="transmembrane region" description="Helical" evidence="7">
    <location>
        <begin position="443"/>
        <end position="468"/>
    </location>
</feature>
<feature type="transmembrane region" description="Helical" evidence="7">
    <location>
        <begin position="290"/>
        <end position="314"/>
    </location>
</feature>
<dbReference type="CDD" id="cd06173">
    <property type="entry name" value="MFS_MefA_like"/>
    <property type="match status" value="1"/>
</dbReference>
<evidence type="ECO:0000256" key="7">
    <source>
        <dbReference type="SAM" id="Phobius"/>
    </source>
</evidence>
<feature type="transmembrane region" description="Helical" evidence="7">
    <location>
        <begin position="326"/>
        <end position="344"/>
    </location>
</feature>
<keyword evidence="5 7" id="KW-0472">Membrane</keyword>
<dbReference type="InterPro" id="IPR036259">
    <property type="entry name" value="MFS_trans_sf"/>
</dbReference>
<reference evidence="10" key="1">
    <citation type="submission" date="2016-10" db="EMBL/GenBank/DDBJ databases">
        <authorList>
            <person name="Varghese N."/>
            <person name="Submissions S."/>
        </authorList>
    </citation>
    <scope>NUCLEOTIDE SEQUENCE [LARGE SCALE GENOMIC DNA]</scope>
    <source>
        <strain evidence="10">GAS369</strain>
    </source>
</reference>
<proteinExistence type="predicted"/>
<protein>
    <submittedName>
        <fullName evidence="9">Predicted arabinose efflux permease, MFS family</fullName>
    </submittedName>
</protein>
<evidence type="ECO:0000256" key="2">
    <source>
        <dbReference type="ARBA" id="ARBA00022475"/>
    </source>
</evidence>
<evidence type="ECO:0000256" key="5">
    <source>
        <dbReference type="ARBA" id="ARBA00023136"/>
    </source>
</evidence>
<keyword evidence="3 7" id="KW-0812">Transmembrane</keyword>
<dbReference type="PANTHER" id="PTHR23513">
    <property type="entry name" value="INTEGRAL MEMBRANE EFFLUX PROTEIN-RELATED"/>
    <property type="match status" value="1"/>
</dbReference>
<feature type="transmembrane region" description="Helical" evidence="7">
    <location>
        <begin position="119"/>
        <end position="143"/>
    </location>
</feature>
<feature type="transmembrane region" description="Helical" evidence="7">
    <location>
        <begin position="92"/>
        <end position="113"/>
    </location>
</feature>
<feature type="transmembrane region" description="Helical" evidence="7">
    <location>
        <begin position="175"/>
        <end position="195"/>
    </location>
</feature>
<dbReference type="Pfam" id="PF07690">
    <property type="entry name" value="MFS_1"/>
    <property type="match status" value="1"/>
</dbReference>
<name>A0A1H1WPF6_9BRAD</name>
<dbReference type="Gene3D" id="1.20.1250.20">
    <property type="entry name" value="MFS general substrate transporter like domains"/>
    <property type="match status" value="1"/>
</dbReference>
<feature type="transmembrane region" description="Helical" evidence="7">
    <location>
        <begin position="418"/>
        <end position="437"/>
    </location>
</feature>
<evidence type="ECO:0000256" key="4">
    <source>
        <dbReference type="ARBA" id="ARBA00022989"/>
    </source>
</evidence>
<dbReference type="SUPFAM" id="SSF103473">
    <property type="entry name" value="MFS general substrate transporter"/>
    <property type="match status" value="1"/>
</dbReference>
<dbReference type="EMBL" id="LT629750">
    <property type="protein sequence ID" value="SDS98882.1"/>
    <property type="molecule type" value="Genomic_DNA"/>
</dbReference>
<dbReference type="PANTHER" id="PTHR23513:SF6">
    <property type="entry name" value="MAJOR FACILITATOR SUPERFAMILY ASSOCIATED DOMAIN-CONTAINING PROTEIN"/>
    <property type="match status" value="1"/>
</dbReference>
<keyword evidence="4 7" id="KW-1133">Transmembrane helix</keyword>
<evidence type="ECO:0000259" key="8">
    <source>
        <dbReference type="PROSITE" id="PS50850"/>
    </source>
</evidence>
<dbReference type="PROSITE" id="PS50850">
    <property type="entry name" value="MFS"/>
    <property type="match status" value="1"/>
</dbReference>
<feature type="transmembrane region" description="Helical" evidence="7">
    <location>
        <begin position="356"/>
        <end position="379"/>
    </location>
</feature>
<evidence type="ECO:0000256" key="1">
    <source>
        <dbReference type="ARBA" id="ARBA00004651"/>
    </source>
</evidence>
<feature type="domain" description="Major facilitator superfamily (MFS) profile" evidence="8">
    <location>
        <begin position="83"/>
        <end position="472"/>
    </location>
</feature>
<dbReference type="InterPro" id="IPR020846">
    <property type="entry name" value="MFS_dom"/>
</dbReference>
<evidence type="ECO:0000313" key="9">
    <source>
        <dbReference type="EMBL" id="SDS98882.1"/>
    </source>
</evidence>
<sequence>MTVEADGAGEPIQKFGQEPPGGWRFARPTEARATSVSEVYATVPVPQWASWLRRLLTRSAGSPPSISCAQQNSSMFSVLADRTYRHLFCAQVIALVGTGLMTVALGLLAYKIAADKAGAVLGTALAIKMVAYVGVAPVIGGFANLLPRRAFLVTMDLVRAAVALALPFVDRVWQVYVLIFVLQAASAAFTPTFQATIPDILPEEGAYTRALSLSRLAYDMENLISPMLAAALLALISFNWLFVGTVVGFLCSAALVMSVTVPQAAPSQRKSGIYDNTTRGIRIYLGTPRLCGLLALNLAVAAAGAMVIVNSVFVVKGVLGGSDRDLAIALACFGGGSMTAALLLPKLLERVADRTVMLLAATALGVVLTAFAGVVSIGSLWPGLLVAWTLLGVANSAVTTPSGRLLRRSVHPADRPAAFVAQFALSHVCWLLTYPLAGWLVPVAGLVATLVVLAVLTLAGAIAAAWLWPATDP</sequence>
<evidence type="ECO:0000313" key="10">
    <source>
        <dbReference type="Proteomes" id="UP000243904"/>
    </source>
</evidence>
<evidence type="ECO:0000256" key="6">
    <source>
        <dbReference type="SAM" id="MobiDB-lite"/>
    </source>
</evidence>
<dbReference type="InterPro" id="IPR011701">
    <property type="entry name" value="MFS"/>
</dbReference>
<dbReference type="AlphaFoldDB" id="A0A1H1WPF6"/>
<keyword evidence="2" id="KW-1003">Cell membrane</keyword>
<feature type="transmembrane region" description="Helical" evidence="7">
    <location>
        <begin position="385"/>
        <end position="406"/>
    </location>
</feature>
<accession>A0A1H1WPF6</accession>